<keyword evidence="4 8" id="KW-0175">Coiled coil</keyword>
<comment type="similarity">
    <text evidence="6">Belongs to the TRAFAC class myosin-kinesin ATPase superfamily. Kinesin family. KIN-12 subfamily.</text>
</comment>
<comment type="caution">
    <text evidence="11">The sequence shown here is derived from an EMBL/GenBank/DDBJ whole genome shotgun (WGS) entry which is preliminary data.</text>
</comment>
<feature type="coiled-coil region" evidence="8">
    <location>
        <begin position="1031"/>
        <end position="1114"/>
    </location>
</feature>
<dbReference type="Gene3D" id="3.40.850.10">
    <property type="entry name" value="Kinesin motor domain"/>
    <property type="match status" value="1"/>
</dbReference>
<feature type="region of interest" description="Disordered" evidence="9">
    <location>
        <begin position="186"/>
        <end position="222"/>
    </location>
</feature>
<evidence type="ECO:0000256" key="4">
    <source>
        <dbReference type="ARBA" id="ARBA00023054"/>
    </source>
</evidence>
<dbReference type="PANTHER" id="PTHR37739:SF8">
    <property type="entry name" value="KINESIN-LIKE PROTEIN KIN-12D"/>
    <property type="match status" value="1"/>
</dbReference>
<dbReference type="GO" id="GO:0008017">
    <property type="term" value="F:microtubule binding"/>
    <property type="evidence" value="ECO:0007669"/>
    <property type="project" value="InterPro"/>
</dbReference>
<feature type="coiled-coil region" evidence="8">
    <location>
        <begin position="1394"/>
        <end position="1470"/>
    </location>
</feature>
<dbReference type="Pfam" id="PF00225">
    <property type="entry name" value="Kinesin"/>
    <property type="match status" value="1"/>
</dbReference>
<evidence type="ECO:0000256" key="6">
    <source>
        <dbReference type="ARBA" id="ARBA00034488"/>
    </source>
</evidence>
<dbReference type="GO" id="GO:0005874">
    <property type="term" value="C:microtubule"/>
    <property type="evidence" value="ECO:0007669"/>
    <property type="project" value="UniProtKB-KW"/>
</dbReference>
<protein>
    <recommendedName>
        <fullName evidence="10">Kinesin motor domain-containing protein</fullName>
    </recommendedName>
</protein>
<gene>
    <name evidence="11" type="ORF">KI387_026623</name>
</gene>
<feature type="coiled-coil region" evidence="8">
    <location>
        <begin position="2895"/>
        <end position="3171"/>
    </location>
</feature>
<feature type="coiled-coil region" evidence="8">
    <location>
        <begin position="1161"/>
        <end position="1290"/>
    </location>
</feature>
<evidence type="ECO:0000313" key="12">
    <source>
        <dbReference type="Proteomes" id="UP000824469"/>
    </source>
</evidence>
<dbReference type="InterPro" id="IPR036961">
    <property type="entry name" value="Kinesin_motor_dom_sf"/>
</dbReference>
<feature type="coiled-coil region" evidence="8">
    <location>
        <begin position="3576"/>
        <end position="3606"/>
    </location>
</feature>
<dbReference type="PROSITE" id="PS50067">
    <property type="entry name" value="KINESIN_MOTOR_2"/>
    <property type="match status" value="1"/>
</dbReference>
<evidence type="ECO:0000256" key="5">
    <source>
        <dbReference type="ARBA" id="ARBA00023175"/>
    </source>
</evidence>
<evidence type="ECO:0000256" key="1">
    <source>
        <dbReference type="ARBA" id="ARBA00022701"/>
    </source>
</evidence>
<feature type="coiled-coil region" evidence="8">
    <location>
        <begin position="1939"/>
        <end position="2048"/>
    </location>
</feature>
<dbReference type="GO" id="GO:0005524">
    <property type="term" value="F:ATP binding"/>
    <property type="evidence" value="ECO:0007669"/>
    <property type="project" value="UniProtKB-UniRule"/>
</dbReference>
<evidence type="ECO:0000256" key="7">
    <source>
        <dbReference type="PROSITE-ProRule" id="PRU00283"/>
    </source>
</evidence>
<dbReference type="InterPro" id="IPR044986">
    <property type="entry name" value="KIF15/KIN-12"/>
</dbReference>
<keyword evidence="1" id="KW-0493">Microtubule</keyword>
<dbReference type="PRINTS" id="PR00380">
    <property type="entry name" value="KINESINHEAVY"/>
</dbReference>
<dbReference type="FunFam" id="3.40.850.10:FF:000033">
    <property type="entry name" value="Kinesin-like protein KIN-12E"/>
    <property type="match status" value="1"/>
</dbReference>
<dbReference type="GO" id="GO:0003777">
    <property type="term" value="F:microtubule motor activity"/>
    <property type="evidence" value="ECO:0007669"/>
    <property type="project" value="InterPro"/>
</dbReference>
<feature type="binding site" evidence="7">
    <location>
        <begin position="369"/>
        <end position="376"/>
    </location>
    <ligand>
        <name>ATP</name>
        <dbReference type="ChEBI" id="CHEBI:30616"/>
    </ligand>
</feature>
<dbReference type="OMA" id="RPLPVDC"/>
<evidence type="ECO:0000259" key="10">
    <source>
        <dbReference type="PROSITE" id="PS50067"/>
    </source>
</evidence>
<feature type="coiled-coil region" evidence="8">
    <location>
        <begin position="2773"/>
        <end position="2800"/>
    </location>
</feature>
<accession>A0AA38FWL7</accession>
<feature type="non-terminal residue" evidence="11">
    <location>
        <position position="1"/>
    </location>
</feature>
<evidence type="ECO:0000256" key="2">
    <source>
        <dbReference type="ARBA" id="ARBA00022741"/>
    </source>
</evidence>
<evidence type="ECO:0000256" key="3">
    <source>
        <dbReference type="ARBA" id="ARBA00022840"/>
    </source>
</evidence>
<sequence length="3626" mass="415002">MLREMSSLRIFRRTSQKHIPQEEVENASENPTHSNLPSTAMVGSMRAPLCPISEPPQKLAGVSTENSSGSRRFDKTPTKTKGKGFAKADDSELPPFSSPQKHGSVLASSANVNNRNRFGWPQRHDTSSRETNVTSGRRSPLFRDNQSESSGDTNFTPRSLTYTSGNEANHANGNGIQSSRAFVVANGGSNHATPRPIKTGGKASSNQSECGSNTSTPTKSVSRALNNGASIAAATNGFRFPNSQNSAARAGHASKTLLVASAPPTVVNTVEVPHFELNEDPAFWMDHNVQVLLRIRPLNGAEVASQGHSRCLKQESAQTITFLGPPETRFTFDHVACEAITQEMLFKVAGLPMVENCMSGYNSCMFAYGQTGSGKTHTMLGDISELDQRPSANRGMTPRIFEYLFARIRAEEESHMHEQLKYVCKCSFLEIYNEQITDLLEPSSTNLQLREDVRKGVYVDNLTEIEVKSVQDVVQLLFLGAANRRVAATNMNRESSRSHSVFTCIIESHWEKDSMTNIRYGRLNLVDLAGSERQKSSGAEGERLKEAANINKSLSTLGLVIMILVDVANGKQRHVPYRDSRLTFLLQDSLGGNSKTTIIANISPSICSTHETLSTLKFAQRAKFIQNNAIVNEDASGDIMALQLQIQQLKEELSFFKRQNVSRSLAFRSTIFSESKPSNGEGNMTIVPGYNVDAPNSLDLLPNPNAFGSPRISSKKLKSLEATLAGALRREQGAETATKRLEAEIEQLNRLVRQREEDTQCSKMMLRFREDKIRRLESVADGLLSSDVYLLEEKNALFEELQLLRGRLDRNPELTRFAMENIRLLEQLRKYQDFYEGGEREVLIAEVSDLRDQLLEVLEGKFEQDKNPCTLSAPQAVLAPELACIARENDMLKSEVDNTRKEIEDCRDHLSACLEANEKMSREIDELHVQLEDLKTTCYQQQNDLDTLRSHSIGGVNLEREDRYEQIINDLKAQLQMEMELRTKIEDGQVSVKNNRHDLQEKTEREQQLEMRHSEEIMQLQLEIETVETVLEEERLYRIEAEERVMQLNQDLEAASEKYLQLGKDLEAALAKVNDDNSVIEALESQQLFSLNEVENLKVQNREILELLNKKEDESHMLEHKHKILHDHLNRDKEMGLDEKRIKDNCSENVNNEYSSMHIKLERIQRALEKARRLNMRLQNEQASQTSHEKEMDNVRRQVESETAEVIICLEEELVALRQQVDSTTARESEKDEHLTHLKGKIEELQDTLKCLTEENKRLVSMMTEKDSEIKDLKDEWEKAATDLANYLAEGDQALEGASEQMENIVDSFHHKRLNIDQGVERLVAILGEKERVIDTLQNRLQHAHKLARETEGKVRSLQEAMLTITEVQQRENDEMSMEACKTRSELSQKISFIQGLEYEVANCQVSIREAEKRASAAFIMVKHLTELNDEISKEASKVRSELSQKLFIIQGLESEAVNYQSGIREADKRATAAFIVGKKHTELNEAQRQAVESVALQLEEALEVSSQKGNLIRDMQREVLEARLQIDSLKQHLLKSEEESDELKLALANEHDKMKIAEEIAEVKEENFQKMEDEVEKSWQKVFEVETKLCVSFGAIERELSAHKADSITYFNNFKRQVQDQFEEMHALKDDLIYKAGHQTEVMEKTKQTITEFKEKENELVLAFVDAIFAAKKMQHRNDRITCQLSESQLSLRYACEKLKMAEIEFKEKDQQVQELMAALQALEVAKSNVELEKQQLILVADQASSRCSMKEQELYTAQRELACIHAKLEELEDKSCSVNARMEQSLKRLKDLEEERSKFLADQEAQKSKWDDERQRLHSEKEHAEEEMTKKLVIVTEELAATQCKLKVSEDDLIESSLTTEALMLEKSRWAIEKQALFKDAADAHGKVSDKEKELSFFQSTLTEVQQKLKLAGDEVDALTALISDFTRSEEHWRNERQDLSSKVELLQAVLLEKENEVEVLKNQQATQILEAVPKSVLVEDINKVTLASELERMKIEIESLRTNLHEKDQTILSVRKEMEAALESLKEAELEMKRTLDEKEELSKSGEKGRCKIEGLTNEVKHLQENVCQKERELELLQVEMVKMLDAMEERMKETESEWKKEKEILSLELSDAKLIAAEKTSEGVAMLRKFEESQDTIKEADLMLNALLRANENAKYDTEQWKNVEEELVTERGSLIDEVERAKIAFAEKEQQVVLMQEQIQMKSQETEDLISDVETIVMSSIRVHEEEFKAINAEIFSLKMDFLHAFHANRSWFEEIWSIVAEKDSAVFLLHACQAEALSEKLQMLYTQVVCLSKKLAESNASICHLEENNTHLQQEVDRHINLVAKLEAESKSNIIEKENEVERLLGQLNSFEKKISDQEVQNSMIQWSSAKDIELANLISEVEQKHNEVETTSNKLEKLQGEKEELYVQLDQSSKRISSLETEQESFRQSIHTKIDSLQLQLHESDKRASELEKKNMDLNDEIKQYETAIAELQEDLRNFPEGAFKSVKKRESLPGKLQILKMEVSDLKKKEETLRKEMLDKESHVAILCQKVDGHSKVQSYLEETLRLVDDLRGEKQQLSFDLDQSYEMIRQIEDEKVAFQLEESRLQERLNSLLLENNQSSESIVHFQKLSADAAEELKKKDGEVEALHKKLEEVVVNSLCFEQKSKGLHDKVGILENDLGALRSDFDVKNRELIELQLAHSKGLKELENKHREIVDLMSKLSASEMENMGLRINNEKQMETKDKLCFELQQSNEIAADIRREHARSAELLKVREAEVTMLAQHKEDFSNKLSSVENENKELKRTVSRQNHKIQEFALQTALIDDNLKQAQNLSRQLSKDSCASIRAVENLESRIYSFQERVLSAVSMKRADEMQVVYIENILQYTSVLAEKTQVFLDQTELLESKSKDLLSQNASLNIELKRKEEVLNGLQFDLSLLQESASKAKDQKDEVQEATTALKLVQEELLAKNNELTKIRSDNNKLEMKLEEKESEFDRTNIELADLKEILVSVSNENSQLASDVEDLLTKKNTAQEELDEKQKMIEGLEEELLEMSSLVDHQMIHSIESMKCELSNVTRERDRLQAETLVLNEQLEMAQAFADEREAIAVEARQVAEARKTYAEEKEEEAKLLERSVEELERTVNALESQVDIVRREADRQRLMREDMELELQALKHQMLTMQSAHATANNQSSSDSMESVTANQRPLVDKQLQLYDVHKHIKNLEKEIGEKDAEIKKCKAHIEELIMNAETQANEYQQKYKALEAMAIQVKAEQSTFNAMASSTNKSGEKTAAKPRGSGSPFKCIGLGLTHQMNSERDEELHASRRRIEELETFLAARQKEIFMLNSRLAAAESMTHDVIRDLLGVKLDMTNYASVLDNQQVQRIAEKARRQNEESQEKEQEVLKLKHELNELIEERESWLDEINRRQAEMVAARVAAEKLRQRDQFLTTENEMLKTDNANQKRRLIEFEEEVKKLSGQQNLQQRIHHHAKIKEENNALRVQHEEISAKLRRTEVLLARVSDELAQYRTCDGRSPYISIDEEQRLRNKLQETEEERVQMAQKLLGLCNSILQATGIVRPPRDIDPSLAVETLQQLKERLECTEREIRDLKLKVKIAGEKVRLSELRQHSSSPLSAKSFT</sequence>
<evidence type="ECO:0000313" key="11">
    <source>
        <dbReference type="EMBL" id="KAH9311588.1"/>
    </source>
</evidence>
<keyword evidence="12" id="KW-1185">Reference proteome</keyword>
<feature type="coiled-coil region" evidence="8">
    <location>
        <begin position="1513"/>
        <end position="1575"/>
    </location>
</feature>
<organism evidence="11 12">
    <name type="scientific">Taxus chinensis</name>
    <name type="common">Chinese yew</name>
    <name type="synonym">Taxus wallichiana var. chinensis</name>
    <dbReference type="NCBI Taxonomy" id="29808"/>
    <lineage>
        <taxon>Eukaryota</taxon>
        <taxon>Viridiplantae</taxon>
        <taxon>Streptophyta</taxon>
        <taxon>Embryophyta</taxon>
        <taxon>Tracheophyta</taxon>
        <taxon>Spermatophyta</taxon>
        <taxon>Pinopsida</taxon>
        <taxon>Pinidae</taxon>
        <taxon>Conifers II</taxon>
        <taxon>Cupressales</taxon>
        <taxon>Taxaceae</taxon>
        <taxon>Taxus</taxon>
    </lineage>
</organism>
<evidence type="ECO:0000256" key="8">
    <source>
        <dbReference type="SAM" id="Coils"/>
    </source>
</evidence>
<dbReference type="PROSITE" id="PS00411">
    <property type="entry name" value="KINESIN_MOTOR_1"/>
    <property type="match status" value="1"/>
</dbReference>
<feature type="domain" description="Kinesin motor" evidence="10">
    <location>
        <begin position="288"/>
        <end position="625"/>
    </location>
</feature>
<keyword evidence="5 7" id="KW-0505">Motor protein</keyword>
<dbReference type="SMART" id="SM00129">
    <property type="entry name" value="KISc"/>
    <property type="match status" value="1"/>
</dbReference>
<feature type="coiled-coil region" evidence="8">
    <location>
        <begin position="882"/>
        <end position="937"/>
    </location>
</feature>
<dbReference type="InterPro" id="IPR001752">
    <property type="entry name" value="Kinesin_motor_dom"/>
</dbReference>
<dbReference type="EMBL" id="JAHRHJ020000006">
    <property type="protein sequence ID" value="KAH9311588.1"/>
    <property type="molecule type" value="Genomic_DNA"/>
</dbReference>
<keyword evidence="3 7" id="KW-0067">ATP-binding</keyword>
<feature type="compositionally biased region" description="Polar residues" evidence="9">
    <location>
        <begin position="202"/>
        <end position="222"/>
    </location>
</feature>
<feature type="coiled-coil region" evidence="8">
    <location>
        <begin position="632"/>
        <end position="659"/>
    </location>
</feature>
<feature type="compositionally biased region" description="Polar residues" evidence="9">
    <location>
        <begin position="147"/>
        <end position="174"/>
    </location>
</feature>
<dbReference type="SUPFAM" id="SSF52540">
    <property type="entry name" value="P-loop containing nucleoside triphosphate hydrolases"/>
    <property type="match status" value="1"/>
</dbReference>
<dbReference type="PANTHER" id="PTHR37739">
    <property type="entry name" value="KINESIN-LIKE PROTEIN KIN-12D"/>
    <property type="match status" value="1"/>
</dbReference>
<feature type="coiled-coil region" evidence="8">
    <location>
        <begin position="731"/>
        <end position="758"/>
    </location>
</feature>
<feature type="region of interest" description="Disordered" evidence="9">
    <location>
        <begin position="1805"/>
        <end position="1825"/>
    </location>
</feature>
<feature type="compositionally biased region" description="Polar residues" evidence="9">
    <location>
        <begin position="27"/>
        <end position="38"/>
    </location>
</feature>
<feature type="coiled-coil region" evidence="8">
    <location>
        <begin position="3208"/>
        <end position="3260"/>
    </location>
</feature>
<reference evidence="11 12" key="1">
    <citation type="journal article" date="2021" name="Nat. Plants">
        <title>The Taxus genome provides insights into paclitaxel biosynthesis.</title>
        <authorList>
            <person name="Xiong X."/>
            <person name="Gou J."/>
            <person name="Liao Q."/>
            <person name="Li Y."/>
            <person name="Zhou Q."/>
            <person name="Bi G."/>
            <person name="Li C."/>
            <person name="Du R."/>
            <person name="Wang X."/>
            <person name="Sun T."/>
            <person name="Guo L."/>
            <person name="Liang H."/>
            <person name="Lu P."/>
            <person name="Wu Y."/>
            <person name="Zhang Z."/>
            <person name="Ro D.K."/>
            <person name="Shang Y."/>
            <person name="Huang S."/>
            <person name="Yan J."/>
        </authorList>
    </citation>
    <scope>NUCLEOTIDE SEQUENCE [LARGE SCALE GENOMIC DNA]</scope>
    <source>
        <strain evidence="11">Ta-2019</strain>
    </source>
</reference>
<dbReference type="Proteomes" id="UP000824469">
    <property type="component" value="Unassembled WGS sequence"/>
</dbReference>
<feature type="region of interest" description="Disordered" evidence="9">
    <location>
        <begin position="1"/>
        <end position="174"/>
    </location>
</feature>
<proteinExistence type="inferred from homology"/>
<dbReference type="InterPro" id="IPR027417">
    <property type="entry name" value="P-loop_NTPase"/>
</dbReference>
<keyword evidence="2 7" id="KW-0547">Nucleotide-binding</keyword>
<feature type="coiled-coil region" evidence="8">
    <location>
        <begin position="2081"/>
        <end position="2108"/>
    </location>
</feature>
<feature type="region of interest" description="Disordered" evidence="9">
    <location>
        <begin position="3266"/>
        <end position="3286"/>
    </location>
</feature>
<dbReference type="InterPro" id="IPR019821">
    <property type="entry name" value="Kinesin_motor_CS"/>
</dbReference>
<name>A0AA38FWL7_TAXCH</name>
<feature type="coiled-coil region" evidence="8">
    <location>
        <begin position="3366"/>
        <end position="3496"/>
    </location>
</feature>
<feature type="compositionally biased region" description="Polar residues" evidence="9">
    <location>
        <begin position="98"/>
        <end position="116"/>
    </location>
</feature>
<feature type="coiled-coil region" evidence="8">
    <location>
        <begin position="2315"/>
        <end position="2524"/>
    </location>
</feature>
<evidence type="ECO:0000256" key="9">
    <source>
        <dbReference type="SAM" id="MobiDB-lite"/>
    </source>
</evidence>
<dbReference type="GO" id="GO:0007018">
    <property type="term" value="P:microtubule-based movement"/>
    <property type="evidence" value="ECO:0007669"/>
    <property type="project" value="InterPro"/>
</dbReference>